<feature type="region of interest" description="Disordered" evidence="2">
    <location>
        <begin position="354"/>
        <end position="425"/>
    </location>
</feature>
<accession>A0A1D2N142</accession>
<dbReference type="EMBL" id="LJIJ01000305">
    <property type="protein sequence ID" value="ODM98992.1"/>
    <property type="molecule type" value="Genomic_DNA"/>
</dbReference>
<feature type="compositionally biased region" description="Low complexity" evidence="2">
    <location>
        <begin position="354"/>
        <end position="365"/>
    </location>
</feature>
<protein>
    <recommendedName>
        <fullName evidence="3">UMA domain-containing protein</fullName>
    </recommendedName>
</protein>
<feature type="compositionally biased region" description="Gly residues" evidence="2">
    <location>
        <begin position="282"/>
        <end position="292"/>
    </location>
</feature>
<feature type="region of interest" description="Disordered" evidence="2">
    <location>
        <begin position="111"/>
        <end position="190"/>
    </location>
</feature>
<feature type="compositionally biased region" description="Polar residues" evidence="2">
    <location>
        <begin position="145"/>
        <end position="174"/>
    </location>
</feature>
<name>A0A1D2N142_ORCCI</name>
<feature type="region of interest" description="Disordered" evidence="2">
    <location>
        <begin position="259"/>
        <end position="322"/>
    </location>
</feature>
<feature type="compositionally biased region" description="Acidic residues" evidence="2">
    <location>
        <begin position="111"/>
        <end position="123"/>
    </location>
</feature>
<comment type="caution">
    <text evidence="4">The sequence shown here is derived from an EMBL/GenBank/DDBJ whole genome shotgun (WGS) entry which is preliminary data.</text>
</comment>
<feature type="compositionally biased region" description="Polar residues" evidence="2">
    <location>
        <begin position="606"/>
        <end position="616"/>
    </location>
</feature>
<feature type="compositionally biased region" description="Polar residues" evidence="2">
    <location>
        <begin position="463"/>
        <end position="485"/>
    </location>
</feature>
<dbReference type="STRING" id="48709.A0A1D2N142"/>
<evidence type="ECO:0000256" key="1">
    <source>
        <dbReference type="SAM" id="Coils"/>
    </source>
</evidence>
<evidence type="ECO:0000313" key="4">
    <source>
        <dbReference type="EMBL" id="ODM98992.1"/>
    </source>
</evidence>
<dbReference type="Proteomes" id="UP000094527">
    <property type="component" value="Unassembled WGS sequence"/>
</dbReference>
<dbReference type="PROSITE" id="PS51497">
    <property type="entry name" value="UMA"/>
    <property type="match status" value="1"/>
</dbReference>
<sequence>MSLDHDWLKGVPMELRPRYYPKPPLRFKDIDIYIPLDAIENDYDFTEERRVLAETKMWEEYKENERLAEEERQRQLAEEAERLRLEAEERLKQEEEERQLQIQLIKQKEEEDAAVAVENDDDGQLPPPTYQEAAAAAENTDDQENFPNSDRLPSSDNPSTEVLPCSSSSHQLQHQEAAPPVAPSESETATAAAVVTPPHNGYHYSDIQLPMYHQHHHHQPIQSYYNYYAPLPQQQIQAATTSVPPQQQPPMQYHLASANSQTVGSSGGSILQPQPPPPVISSGGGEASGAGTGTNSPSGSEKSSSTTSQHNHQPSKKVDLSDFEADTANPFDNVELKSINDMEVLASVLKNNMNMNTSTNTNTSLPHHHHHHPNSSQPSSSSATDAPTSHQHPPPYVNGVSPGYERGPPPTYYHQPTPIFPPVSQQQQCPYTTWNQNGYYPLPTSSASSPAVPVTTAAGSGPVHQNQNRPVSSGSHVPSPTQGMEQIPTQQQGGVGPPGGVNSFTKLHFPYLTSMAATQSRRDRDTGLSGYYRGYTPSTEDITSQNPFLSNYVSAPAPPQLSHSPMQHHQYWPAHMTATHQQQQPQNLYPMNHNTTTSAPPPPLDPQQNQSQHALR</sequence>
<dbReference type="AlphaFoldDB" id="A0A1D2N142"/>
<feature type="compositionally biased region" description="Low complexity" evidence="2">
    <location>
        <begin position="293"/>
        <end position="308"/>
    </location>
</feature>
<organism evidence="4 5">
    <name type="scientific">Orchesella cincta</name>
    <name type="common">Springtail</name>
    <name type="synonym">Podura cincta</name>
    <dbReference type="NCBI Taxonomy" id="48709"/>
    <lineage>
        <taxon>Eukaryota</taxon>
        <taxon>Metazoa</taxon>
        <taxon>Ecdysozoa</taxon>
        <taxon>Arthropoda</taxon>
        <taxon>Hexapoda</taxon>
        <taxon>Collembola</taxon>
        <taxon>Entomobryomorpha</taxon>
        <taxon>Entomobryoidea</taxon>
        <taxon>Orchesellidae</taxon>
        <taxon>Orchesellinae</taxon>
        <taxon>Orchesella</taxon>
    </lineage>
</organism>
<evidence type="ECO:0000259" key="3">
    <source>
        <dbReference type="PROSITE" id="PS51497"/>
    </source>
</evidence>
<feature type="compositionally biased region" description="Low complexity" evidence="2">
    <location>
        <begin position="374"/>
        <end position="390"/>
    </location>
</feature>
<gene>
    <name evidence="4" type="ORF">Ocin01_07689</name>
</gene>
<dbReference type="InterPro" id="IPR023340">
    <property type="entry name" value="UMA"/>
</dbReference>
<keyword evidence="1" id="KW-0175">Coiled coil</keyword>
<evidence type="ECO:0000256" key="2">
    <source>
        <dbReference type="SAM" id="MobiDB-lite"/>
    </source>
</evidence>
<feature type="compositionally biased region" description="Polar residues" evidence="2">
    <location>
        <begin position="259"/>
        <end position="272"/>
    </location>
</feature>
<proteinExistence type="predicted"/>
<reference evidence="4 5" key="1">
    <citation type="journal article" date="2016" name="Genome Biol. Evol.">
        <title>Gene Family Evolution Reflects Adaptation to Soil Environmental Stressors in the Genome of the Collembolan Orchesella cincta.</title>
        <authorList>
            <person name="Faddeeva-Vakhrusheva A."/>
            <person name="Derks M.F."/>
            <person name="Anvar S.Y."/>
            <person name="Agamennone V."/>
            <person name="Suring W."/>
            <person name="Smit S."/>
            <person name="van Straalen N.M."/>
            <person name="Roelofs D."/>
        </authorList>
    </citation>
    <scope>NUCLEOTIDE SEQUENCE [LARGE SCALE GENOMIC DNA]</scope>
    <source>
        <tissue evidence="4">Mixed pool</tissue>
    </source>
</reference>
<feature type="region of interest" description="Disordered" evidence="2">
    <location>
        <begin position="450"/>
        <end position="485"/>
    </location>
</feature>
<evidence type="ECO:0000313" key="5">
    <source>
        <dbReference type="Proteomes" id="UP000094527"/>
    </source>
</evidence>
<feature type="compositionally biased region" description="Polar residues" evidence="2">
    <location>
        <begin position="578"/>
        <end position="598"/>
    </location>
</feature>
<feature type="coiled-coil region" evidence="1">
    <location>
        <begin position="36"/>
        <end position="111"/>
    </location>
</feature>
<dbReference type="OrthoDB" id="8298221at2759"/>
<feature type="region of interest" description="Disordered" evidence="2">
    <location>
        <begin position="575"/>
        <end position="616"/>
    </location>
</feature>
<feature type="domain" description="UMA" evidence="3">
    <location>
        <begin position="8"/>
        <end position="52"/>
    </location>
</feature>
<keyword evidence="5" id="KW-1185">Reference proteome</keyword>